<comment type="caution">
    <text evidence="1">The sequence shown here is derived from an EMBL/GenBank/DDBJ whole genome shotgun (WGS) entry which is preliminary data.</text>
</comment>
<dbReference type="Proteomes" id="UP001153076">
    <property type="component" value="Unassembled WGS sequence"/>
</dbReference>
<dbReference type="EMBL" id="JAKOGI010001462">
    <property type="protein sequence ID" value="KAJ8425499.1"/>
    <property type="molecule type" value="Genomic_DNA"/>
</dbReference>
<reference evidence="1" key="1">
    <citation type="submission" date="2022-04" db="EMBL/GenBank/DDBJ databases">
        <title>Carnegiea gigantea Genome sequencing and assembly v2.</title>
        <authorList>
            <person name="Copetti D."/>
            <person name="Sanderson M.J."/>
            <person name="Burquez A."/>
            <person name="Wojciechowski M.F."/>
        </authorList>
    </citation>
    <scope>NUCLEOTIDE SEQUENCE</scope>
    <source>
        <strain evidence="1">SGP5-SGP5p</strain>
        <tissue evidence="1">Aerial part</tissue>
    </source>
</reference>
<evidence type="ECO:0000313" key="2">
    <source>
        <dbReference type="Proteomes" id="UP001153076"/>
    </source>
</evidence>
<protein>
    <submittedName>
        <fullName evidence="1">Uncharacterized protein</fullName>
    </submittedName>
</protein>
<name>A0A9Q1GUJ0_9CARY</name>
<dbReference type="OrthoDB" id="1826256at2759"/>
<organism evidence="1 2">
    <name type="scientific">Carnegiea gigantea</name>
    <dbReference type="NCBI Taxonomy" id="171969"/>
    <lineage>
        <taxon>Eukaryota</taxon>
        <taxon>Viridiplantae</taxon>
        <taxon>Streptophyta</taxon>
        <taxon>Embryophyta</taxon>
        <taxon>Tracheophyta</taxon>
        <taxon>Spermatophyta</taxon>
        <taxon>Magnoliopsida</taxon>
        <taxon>eudicotyledons</taxon>
        <taxon>Gunneridae</taxon>
        <taxon>Pentapetalae</taxon>
        <taxon>Caryophyllales</taxon>
        <taxon>Cactineae</taxon>
        <taxon>Cactaceae</taxon>
        <taxon>Cactoideae</taxon>
        <taxon>Echinocereeae</taxon>
        <taxon>Carnegiea</taxon>
    </lineage>
</organism>
<proteinExistence type="predicted"/>
<sequence length="166" mass="18797">MLSHDDTMISHGLSDGTGNPGARYQWVAEHASLVKEAYWDKGKNLLKDMLCEVSKKKPTDVIPWLSPNVRDQGNSGQTKLLGLKLGPVLLNDYCKDNGMHLLIQKARETITAMKLFSRTYMKAKDKSFAYDRSKAISVRIKPMKCQPPCANYFDVVALFFYFAFLI</sequence>
<gene>
    <name evidence="1" type="ORF">Cgig2_015892</name>
</gene>
<accession>A0A9Q1GUJ0</accession>
<keyword evidence="2" id="KW-1185">Reference proteome</keyword>
<dbReference type="AlphaFoldDB" id="A0A9Q1GUJ0"/>
<evidence type="ECO:0000313" key="1">
    <source>
        <dbReference type="EMBL" id="KAJ8425499.1"/>
    </source>
</evidence>